<dbReference type="AlphaFoldDB" id="X1TU41"/>
<gene>
    <name evidence="1" type="ORF">S12H4_30594</name>
</gene>
<comment type="caution">
    <text evidence="1">The sequence shown here is derived from an EMBL/GenBank/DDBJ whole genome shotgun (WGS) entry which is preliminary data.</text>
</comment>
<reference evidence="1" key="1">
    <citation type="journal article" date="2014" name="Front. Microbiol.">
        <title>High frequency of phylogenetically diverse reductive dehalogenase-homologous genes in deep subseafloor sedimentary metagenomes.</title>
        <authorList>
            <person name="Kawai M."/>
            <person name="Futagami T."/>
            <person name="Toyoda A."/>
            <person name="Takaki Y."/>
            <person name="Nishi S."/>
            <person name="Hori S."/>
            <person name="Arai W."/>
            <person name="Tsubouchi T."/>
            <person name="Morono Y."/>
            <person name="Uchiyama I."/>
            <person name="Ito T."/>
            <person name="Fujiyama A."/>
            <person name="Inagaki F."/>
            <person name="Takami H."/>
        </authorList>
    </citation>
    <scope>NUCLEOTIDE SEQUENCE</scope>
    <source>
        <strain evidence="1">Expedition CK06-06</strain>
    </source>
</reference>
<accession>X1TU41</accession>
<proteinExistence type="predicted"/>
<evidence type="ECO:0000313" key="1">
    <source>
        <dbReference type="EMBL" id="GAI91070.1"/>
    </source>
</evidence>
<name>X1TU41_9ZZZZ</name>
<protein>
    <submittedName>
        <fullName evidence="1">Uncharacterized protein</fullName>
    </submittedName>
</protein>
<sequence length="126" mass="13971">GGDDLVVSIKNPNNAAADTIQIRFAVNGDNTSWYAVVMNAATGAITIQRDGVVEKTKNDCPVPDSTWRDLEIHWRSVPTITWTWRAETDNWTDPSPFETGGIGIVGNKNIAQPADWRVDWFREVAS</sequence>
<organism evidence="1">
    <name type="scientific">marine sediment metagenome</name>
    <dbReference type="NCBI Taxonomy" id="412755"/>
    <lineage>
        <taxon>unclassified sequences</taxon>
        <taxon>metagenomes</taxon>
        <taxon>ecological metagenomes</taxon>
    </lineage>
</organism>
<dbReference type="EMBL" id="BARW01017760">
    <property type="protein sequence ID" value="GAI91070.1"/>
    <property type="molecule type" value="Genomic_DNA"/>
</dbReference>
<feature type="non-terminal residue" evidence="1">
    <location>
        <position position="1"/>
    </location>
</feature>